<dbReference type="Proteomes" id="UP000006251">
    <property type="component" value="Unassembled WGS sequence"/>
</dbReference>
<dbReference type="AlphaFoldDB" id="K6ZDW0"/>
<dbReference type="NCBIfam" id="TIGR00254">
    <property type="entry name" value="GGDEF"/>
    <property type="match status" value="1"/>
</dbReference>
<dbReference type="PROSITE" id="PS50887">
    <property type="entry name" value="GGDEF"/>
    <property type="match status" value="1"/>
</dbReference>
<dbReference type="InterPro" id="IPR050469">
    <property type="entry name" value="Diguanylate_Cyclase"/>
</dbReference>
<dbReference type="Pfam" id="PF00990">
    <property type="entry name" value="GGDEF"/>
    <property type="match status" value="1"/>
</dbReference>
<dbReference type="InterPro" id="IPR013783">
    <property type="entry name" value="Ig-like_fold"/>
</dbReference>
<keyword evidence="4" id="KW-1133">Transmembrane helix</keyword>
<evidence type="ECO:0000256" key="2">
    <source>
        <dbReference type="ARBA" id="ARBA00012528"/>
    </source>
</evidence>
<feature type="transmembrane region" description="Helical" evidence="4">
    <location>
        <begin position="777"/>
        <end position="799"/>
    </location>
</feature>
<evidence type="ECO:0000256" key="5">
    <source>
        <dbReference type="SAM" id="SignalP"/>
    </source>
</evidence>
<dbReference type="InterPro" id="IPR011110">
    <property type="entry name" value="Reg_prop"/>
</dbReference>
<comment type="caution">
    <text evidence="7">The sequence shown here is derived from an EMBL/GenBank/DDBJ whole genome shotgun (WGS) entry which is preliminary data.</text>
</comment>
<feature type="chain" id="PRO_5003898189" description="diguanylate cyclase" evidence="5">
    <location>
        <begin position="28"/>
        <end position="996"/>
    </location>
</feature>
<dbReference type="PANTHER" id="PTHR45138:SF9">
    <property type="entry name" value="DIGUANYLATE CYCLASE DGCM-RELATED"/>
    <property type="match status" value="1"/>
</dbReference>
<keyword evidence="5" id="KW-0732">Signal</keyword>
<dbReference type="Gene3D" id="3.30.70.270">
    <property type="match status" value="1"/>
</dbReference>
<evidence type="ECO:0000259" key="6">
    <source>
        <dbReference type="PROSITE" id="PS50887"/>
    </source>
</evidence>
<dbReference type="Gene3D" id="2.130.10.10">
    <property type="entry name" value="YVTN repeat-like/Quinoprotein amine dehydrogenase"/>
    <property type="match status" value="3"/>
</dbReference>
<evidence type="ECO:0000313" key="8">
    <source>
        <dbReference type="Proteomes" id="UP000006251"/>
    </source>
</evidence>
<dbReference type="EC" id="2.7.7.65" evidence="2"/>
<dbReference type="SUPFAM" id="SSF55073">
    <property type="entry name" value="Nucleotide cyclase"/>
    <property type="match status" value="1"/>
</dbReference>
<dbReference type="InterPro" id="IPR015943">
    <property type="entry name" value="WD40/YVTN_repeat-like_dom_sf"/>
</dbReference>
<dbReference type="EMBL" id="BAEQ01000007">
    <property type="protein sequence ID" value="GAC27138.1"/>
    <property type="molecule type" value="Genomic_DNA"/>
</dbReference>
<proteinExistence type="predicted"/>
<keyword evidence="8" id="KW-1185">Reference proteome</keyword>
<evidence type="ECO:0000256" key="4">
    <source>
        <dbReference type="SAM" id="Phobius"/>
    </source>
</evidence>
<reference evidence="8" key="1">
    <citation type="journal article" date="2014" name="Environ. Microbiol.">
        <title>Comparative genomics of the marine bacterial genus Glaciecola reveals the high degree of genomic diversity and genomic characteristic for cold adaptation.</title>
        <authorList>
            <person name="Qin Q.L."/>
            <person name="Xie B.B."/>
            <person name="Yu Y."/>
            <person name="Shu Y.L."/>
            <person name="Rong J.C."/>
            <person name="Zhang Y.J."/>
            <person name="Zhao D.L."/>
            <person name="Chen X.L."/>
            <person name="Zhang X.Y."/>
            <person name="Chen B."/>
            <person name="Zhou B.C."/>
            <person name="Zhang Y.Z."/>
        </authorList>
    </citation>
    <scope>NUCLEOTIDE SEQUENCE [LARGE SCALE GENOMIC DNA]</scope>
    <source>
        <strain evidence="8">ACAM 615</strain>
    </source>
</reference>
<dbReference type="SUPFAM" id="SSF63829">
    <property type="entry name" value="Calcium-dependent phosphotriesterase"/>
    <property type="match status" value="2"/>
</dbReference>
<dbReference type="STRING" id="1121922.GCA_000428905_03402"/>
<name>K6ZDW0_9ALTE</name>
<dbReference type="InterPro" id="IPR029787">
    <property type="entry name" value="Nucleotide_cyclase"/>
</dbReference>
<dbReference type="FunFam" id="3.30.70.270:FF:000001">
    <property type="entry name" value="Diguanylate cyclase domain protein"/>
    <property type="match status" value="1"/>
</dbReference>
<feature type="signal peptide" evidence="5">
    <location>
        <begin position="1"/>
        <end position="27"/>
    </location>
</feature>
<dbReference type="PANTHER" id="PTHR45138">
    <property type="entry name" value="REGULATORY COMPONENTS OF SENSORY TRANSDUCTION SYSTEM"/>
    <property type="match status" value="1"/>
</dbReference>
<evidence type="ECO:0000256" key="3">
    <source>
        <dbReference type="ARBA" id="ARBA00034247"/>
    </source>
</evidence>
<dbReference type="Gene3D" id="2.60.40.10">
    <property type="entry name" value="Immunoglobulins"/>
    <property type="match status" value="1"/>
</dbReference>
<protein>
    <recommendedName>
        <fullName evidence="2">diguanylate cyclase</fullName>
        <ecNumber evidence="2">2.7.7.65</ecNumber>
    </recommendedName>
</protein>
<dbReference type="InterPro" id="IPR000160">
    <property type="entry name" value="GGDEF_dom"/>
</dbReference>
<comment type="catalytic activity">
    <reaction evidence="3">
        <text>2 GTP = 3',3'-c-di-GMP + 2 diphosphate</text>
        <dbReference type="Rhea" id="RHEA:24898"/>
        <dbReference type="ChEBI" id="CHEBI:33019"/>
        <dbReference type="ChEBI" id="CHEBI:37565"/>
        <dbReference type="ChEBI" id="CHEBI:58805"/>
        <dbReference type="EC" id="2.7.7.65"/>
    </reaction>
</comment>
<feature type="domain" description="GGDEF" evidence="6">
    <location>
        <begin position="865"/>
        <end position="996"/>
    </location>
</feature>
<gene>
    <name evidence="7" type="ORF">GPAL_0257</name>
</gene>
<evidence type="ECO:0000313" key="7">
    <source>
        <dbReference type="EMBL" id="GAC27138.1"/>
    </source>
</evidence>
<evidence type="ECO:0000256" key="1">
    <source>
        <dbReference type="ARBA" id="ARBA00001946"/>
    </source>
</evidence>
<dbReference type="Pfam" id="PF07494">
    <property type="entry name" value="Reg_prop"/>
    <property type="match status" value="1"/>
</dbReference>
<keyword evidence="4" id="KW-0472">Membrane</keyword>
<dbReference type="Pfam" id="PF07495">
    <property type="entry name" value="Y_Y_Y"/>
    <property type="match status" value="1"/>
</dbReference>
<dbReference type="SMART" id="SM00267">
    <property type="entry name" value="GGDEF"/>
    <property type="match status" value="1"/>
</dbReference>
<dbReference type="GO" id="GO:0052621">
    <property type="term" value="F:diguanylate cyclase activity"/>
    <property type="evidence" value="ECO:0007669"/>
    <property type="project" value="UniProtKB-EC"/>
</dbReference>
<dbReference type="InterPro" id="IPR011123">
    <property type="entry name" value="Y_Y_Y"/>
</dbReference>
<organism evidence="7 8">
    <name type="scientific">Brumicola pallidula DSM 14239 = ACAM 615</name>
    <dbReference type="NCBI Taxonomy" id="1121922"/>
    <lineage>
        <taxon>Bacteria</taxon>
        <taxon>Pseudomonadati</taxon>
        <taxon>Pseudomonadota</taxon>
        <taxon>Gammaproteobacteria</taxon>
        <taxon>Alteromonadales</taxon>
        <taxon>Alteromonadaceae</taxon>
        <taxon>Brumicola</taxon>
    </lineage>
</organism>
<dbReference type="RefSeq" id="WP_006008427.1">
    <property type="nucleotide sequence ID" value="NZ_AUAV01000022.1"/>
</dbReference>
<keyword evidence="4" id="KW-0812">Transmembrane</keyword>
<accession>K6ZDW0</accession>
<sequence>MLLTTKSLRCCLVAMLFFGFISSFSVAGSNPAKFHLPTIKKYSVSDGLSQTTVYDIAQDNNGYIWLATQSGIDKFDGYTFTHFGPSRGLKKGLSSSLVHSLEIHPNTGDLWIGTINGLDVLRASDQIFESIELRNHQGELDKDIRTILVDQQDNVFVGTVKALYLQKSGQAGFLPISMPNQSNTIYDIISQKNQRLLVATSNGILSYDIQTGLWRDELLPRIEATAIKIDSAGYLWVGTAGQGVFRAETRGNSFLNVINIAAKDGLSDNVVNDIEQMADGSVWVATTNGASIFSDPNELTFTNISSSSTPHNSIISDAIITLFNTASGLILFGTSTEGFGVLDTNSTMFTNLGLEQGQFYYFVAKQADDTLWLSTKSGVLKLNTDYSVEGPWKYEKDSQSATKMRSLVFDEKNQSVWVASKLGLGRIAPESKVIEDVALRDTAIYSIKIGPNGNLWLGSEFQGLLVLDVNTHKIIQNYDMPMATYILPISTDELWAATVDGLFLINPETNEVRKFVNQANNQGSLVHNVVTWISKRDETSFYVGTLGHGLSLLELGVGNTDPKFTRLFSNEKLSNSSIGSVVNDNLGYLWIATEKYIFRANIESGNVDMFDENEGVNSTGYYIGATATKDDGTIVFVGDEGVTYFQPKDIKKSDSMPALQFTSVSILNGKDSHGIKEKYGKFISLADSVIKVVLSPDDILLKIEFAALEFASPQSIEYAYRLIGFDDRWQYLDSKNRAVTYTNLDSGSYILEVKSTNRYGLWNDKPQRMPILVTPPWWQTIWAIIVFGIVALLTVFSVFRWRTYALHKRSVMLYQNVQEKTLELQLANEQLRLLTTLDPLTQVYNRRGFTDAVGKEFSKYKRNNELFSIILIDIDFFKRINDEHGHEAGDQVLSKFADILSQCTRDYDILARWGGEEFIVLLPNTQLKDAINIANKYRQIIRKEKFMVANTSIRVSLTAGVANIQDYASIDECIKRADNLLYEGKNLGRDQVLPML</sequence>
<dbReference type="CDD" id="cd01949">
    <property type="entry name" value="GGDEF"/>
    <property type="match status" value="1"/>
</dbReference>
<dbReference type="InterPro" id="IPR043128">
    <property type="entry name" value="Rev_trsase/Diguanyl_cyclase"/>
</dbReference>
<comment type="cofactor">
    <cofactor evidence="1">
        <name>Mg(2+)</name>
        <dbReference type="ChEBI" id="CHEBI:18420"/>
    </cofactor>
</comment>